<gene>
    <name evidence="2" type="ORF">ECPE_LOCUS2208</name>
</gene>
<feature type="compositionally biased region" description="Polar residues" evidence="1">
    <location>
        <begin position="136"/>
        <end position="148"/>
    </location>
</feature>
<name>A0A183A5H3_9TREM</name>
<dbReference type="OrthoDB" id="774951at2759"/>
<evidence type="ECO:0000256" key="1">
    <source>
        <dbReference type="SAM" id="MobiDB-lite"/>
    </source>
</evidence>
<evidence type="ECO:0000313" key="2">
    <source>
        <dbReference type="EMBL" id="VDP65762.1"/>
    </source>
</evidence>
<evidence type="ECO:0000313" key="3">
    <source>
        <dbReference type="Proteomes" id="UP000272942"/>
    </source>
</evidence>
<feature type="compositionally biased region" description="Polar residues" evidence="1">
    <location>
        <begin position="234"/>
        <end position="243"/>
    </location>
</feature>
<dbReference type="EMBL" id="UZAN01039471">
    <property type="protein sequence ID" value="VDP65762.1"/>
    <property type="molecule type" value="Genomic_DNA"/>
</dbReference>
<feature type="region of interest" description="Disordered" evidence="1">
    <location>
        <begin position="132"/>
        <end position="243"/>
    </location>
</feature>
<accession>A0A183A5H3</accession>
<protein>
    <submittedName>
        <fullName evidence="4">SAM domain-containing protein</fullName>
    </submittedName>
</protein>
<reference evidence="4" key="1">
    <citation type="submission" date="2016-06" db="UniProtKB">
        <authorList>
            <consortium name="WormBaseParasite"/>
        </authorList>
    </citation>
    <scope>IDENTIFICATION</scope>
</reference>
<proteinExistence type="predicted"/>
<keyword evidence="3" id="KW-1185">Reference proteome</keyword>
<dbReference type="WBParaSite" id="ECPE_0000220801-mRNA-1">
    <property type="protein sequence ID" value="ECPE_0000220801-mRNA-1"/>
    <property type="gene ID" value="ECPE_0000220801"/>
</dbReference>
<dbReference type="AlphaFoldDB" id="A0A183A5H3"/>
<dbReference type="Proteomes" id="UP000272942">
    <property type="component" value="Unassembled WGS sequence"/>
</dbReference>
<evidence type="ECO:0000313" key="4">
    <source>
        <dbReference type="WBParaSite" id="ECPE_0000220801-mRNA-1"/>
    </source>
</evidence>
<feature type="compositionally biased region" description="Low complexity" evidence="1">
    <location>
        <begin position="209"/>
        <end position="233"/>
    </location>
</feature>
<feature type="compositionally biased region" description="Polar residues" evidence="1">
    <location>
        <begin position="168"/>
        <end position="207"/>
    </location>
</feature>
<organism evidence="4">
    <name type="scientific">Echinostoma caproni</name>
    <dbReference type="NCBI Taxonomy" id="27848"/>
    <lineage>
        <taxon>Eukaryota</taxon>
        <taxon>Metazoa</taxon>
        <taxon>Spiralia</taxon>
        <taxon>Lophotrochozoa</taxon>
        <taxon>Platyhelminthes</taxon>
        <taxon>Trematoda</taxon>
        <taxon>Digenea</taxon>
        <taxon>Plagiorchiida</taxon>
        <taxon>Echinostomata</taxon>
        <taxon>Echinostomatoidea</taxon>
        <taxon>Echinostomatidae</taxon>
        <taxon>Echinostoma</taxon>
    </lineage>
</organism>
<reference evidence="2 3" key="2">
    <citation type="submission" date="2018-11" db="EMBL/GenBank/DDBJ databases">
        <authorList>
            <consortium name="Pathogen Informatics"/>
        </authorList>
    </citation>
    <scope>NUCLEOTIDE SEQUENCE [LARGE SCALE GENOMIC DNA]</scope>
    <source>
        <strain evidence="2 3">Egypt</strain>
    </source>
</reference>
<sequence>MLNGSVSPYVYCKDLQTLVTVTLENVILPLRDELKHCDQNSEILALEVQDAEGLLRIRGIGFLQLLDMPDEEVTSILQNYGDSVEEIEHVISGLAKIRSNIDLIESDLAFDDDTRNLIKLVVRLNKEHIEDPDTILNDSPLENVSSQDFDQDGISQPLRMSTDPPSTPIQTSFNEKNFSTTPESSQKVQRSSPLCLSNLPRQHSQHPASPGIPTLSTSGPTSTCTTAPTSSQTDSLTPNGFTTDTGFPKSANYFWNGDVPVGGISVPATPLWTERGACAVAVSPPHGVQSTWNGFIAENSLFSSGDRNTCQNPPNYYIRDRERSRQPGTPPPKHRLKLLFPLHRSKSHESNLSNRVTPPTTCNASVLQHEVSRPLVGSSTLSPDALSANGEAFVYQDATTGSPLTTCFRIANNAQLSPTPNIRGCVHEHYPCGAFDAQPTTRVVLSSPNSHSYDSVRRISCDYRSPKRPLQPPTLMTTSVDGENLVGMFHSFSVPIG</sequence>